<sequence>MNQERIDQLLTLYGRNECTTEELAELHTWYQQLETNQAPPFMDDKAAAQLQARLWEQLNTARQPTRVFRLPIWARVAAVALLLAGAAFWLLQTNSSKTNTPLAVAPAPKKISIPYGATKKIQLPDGTEVWLNAGSELLYAADFNTSHRTVQLSGEAFFDVKKDAERPFIINTGKMNIRVLGTAFNVKAYPEDKTSEASLIRGAIEVSMHGDPEKKFILRPNEKIVFPNRPLPGSTELVELQREGYALSNVSINPVDNSVIETAWTNNRLAFMNERFGDIAQQLERKFEVKLHFEDSTAAGLRFTATFEDEDIRETLEALQYSLPFNFRIEKKDIYITR</sequence>
<dbReference type="RefSeq" id="WP_074239297.1">
    <property type="nucleotide sequence ID" value="NZ_FSRA01000001.1"/>
</dbReference>
<evidence type="ECO:0000313" key="5">
    <source>
        <dbReference type="Proteomes" id="UP000185003"/>
    </source>
</evidence>
<reference evidence="4 5" key="1">
    <citation type="submission" date="2016-11" db="EMBL/GenBank/DDBJ databases">
        <authorList>
            <person name="Jaros S."/>
            <person name="Januszkiewicz K."/>
            <person name="Wedrychowicz H."/>
        </authorList>
    </citation>
    <scope>NUCLEOTIDE SEQUENCE [LARGE SCALE GENOMIC DNA]</scope>
    <source>
        <strain evidence="4 5">DSM 24787</strain>
    </source>
</reference>
<organism evidence="4 5">
    <name type="scientific">Chitinophaga niabensis</name>
    <dbReference type="NCBI Taxonomy" id="536979"/>
    <lineage>
        <taxon>Bacteria</taxon>
        <taxon>Pseudomonadati</taxon>
        <taxon>Bacteroidota</taxon>
        <taxon>Chitinophagia</taxon>
        <taxon>Chitinophagales</taxon>
        <taxon>Chitinophagaceae</taxon>
        <taxon>Chitinophaga</taxon>
    </lineage>
</organism>
<dbReference type="PIRSF" id="PIRSF018266">
    <property type="entry name" value="FecR"/>
    <property type="match status" value="1"/>
</dbReference>
<dbReference type="Pfam" id="PF16344">
    <property type="entry name" value="FecR_C"/>
    <property type="match status" value="1"/>
</dbReference>
<feature type="domain" description="Protein FecR C-terminal" evidence="3">
    <location>
        <begin position="269"/>
        <end position="336"/>
    </location>
</feature>
<dbReference type="STRING" id="536979.SAMN04488055_2223"/>
<dbReference type="OrthoDB" id="1523735at2"/>
<dbReference type="Gene3D" id="2.60.120.1440">
    <property type="match status" value="1"/>
</dbReference>
<dbReference type="Proteomes" id="UP000185003">
    <property type="component" value="Unassembled WGS sequence"/>
</dbReference>
<keyword evidence="1" id="KW-1133">Transmembrane helix</keyword>
<evidence type="ECO:0000259" key="2">
    <source>
        <dbReference type="Pfam" id="PF04773"/>
    </source>
</evidence>
<dbReference type="PANTHER" id="PTHR30273:SF2">
    <property type="entry name" value="PROTEIN FECR"/>
    <property type="match status" value="1"/>
</dbReference>
<dbReference type="GO" id="GO:0016989">
    <property type="term" value="F:sigma factor antagonist activity"/>
    <property type="evidence" value="ECO:0007669"/>
    <property type="project" value="TreeGrafter"/>
</dbReference>
<protein>
    <submittedName>
        <fullName evidence="4">Ferric-dicitrate binding protein FerR, regulates iron transport through sigma-19</fullName>
    </submittedName>
</protein>
<dbReference type="Pfam" id="PF04773">
    <property type="entry name" value="FecR"/>
    <property type="match status" value="1"/>
</dbReference>
<accession>A0A1N6FHG7</accession>
<feature type="transmembrane region" description="Helical" evidence="1">
    <location>
        <begin position="72"/>
        <end position="91"/>
    </location>
</feature>
<keyword evidence="1" id="KW-0812">Transmembrane</keyword>
<evidence type="ECO:0000313" key="4">
    <source>
        <dbReference type="EMBL" id="SIN94702.1"/>
    </source>
</evidence>
<gene>
    <name evidence="4" type="ORF">SAMN04488055_2223</name>
</gene>
<dbReference type="PANTHER" id="PTHR30273">
    <property type="entry name" value="PERIPLASMIC SIGNAL SENSOR AND SIGMA FACTOR ACTIVATOR FECR-RELATED"/>
    <property type="match status" value="1"/>
</dbReference>
<keyword evidence="1" id="KW-0472">Membrane</keyword>
<dbReference type="InterPro" id="IPR032508">
    <property type="entry name" value="FecR_C"/>
</dbReference>
<dbReference type="EMBL" id="FSRA01000001">
    <property type="protein sequence ID" value="SIN94702.1"/>
    <property type="molecule type" value="Genomic_DNA"/>
</dbReference>
<evidence type="ECO:0000256" key="1">
    <source>
        <dbReference type="SAM" id="Phobius"/>
    </source>
</evidence>
<dbReference type="AlphaFoldDB" id="A0A1N6FHG7"/>
<dbReference type="InterPro" id="IPR012373">
    <property type="entry name" value="Ferrdict_sens_TM"/>
</dbReference>
<name>A0A1N6FHG7_9BACT</name>
<evidence type="ECO:0000259" key="3">
    <source>
        <dbReference type="Pfam" id="PF16344"/>
    </source>
</evidence>
<feature type="domain" description="FecR protein" evidence="2">
    <location>
        <begin position="111"/>
        <end position="205"/>
    </location>
</feature>
<dbReference type="InterPro" id="IPR006860">
    <property type="entry name" value="FecR"/>
</dbReference>
<dbReference type="FunFam" id="2.60.120.1440:FF:000001">
    <property type="entry name" value="Putative anti-sigma factor"/>
    <property type="match status" value="1"/>
</dbReference>
<keyword evidence="5" id="KW-1185">Reference proteome</keyword>
<proteinExistence type="predicted"/>
<dbReference type="Gene3D" id="3.55.50.30">
    <property type="match status" value="1"/>
</dbReference>